<dbReference type="RefSeq" id="WP_340268912.1">
    <property type="nucleotide sequence ID" value="NZ_JBBEOG010000003.1"/>
</dbReference>
<evidence type="ECO:0000256" key="4">
    <source>
        <dbReference type="ARBA" id="ARBA00023125"/>
    </source>
</evidence>
<evidence type="ECO:0000259" key="7">
    <source>
        <dbReference type="SMART" id="SM00475"/>
    </source>
</evidence>
<dbReference type="Gene3D" id="1.10.150.20">
    <property type="entry name" value="5' to 3' exonuclease, C-terminal subdomain"/>
    <property type="match status" value="1"/>
</dbReference>
<dbReference type="InterPro" id="IPR036279">
    <property type="entry name" value="5-3_exonuclease_C_sf"/>
</dbReference>
<gene>
    <name evidence="8" type="ORF">ACFPJ6_02655</name>
</gene>
<dbReference type="InterPro" id="IPR002421">
    <property type="entry name" value="5-3_exonuclease"/>
</dbReference>
<dbReference type="EMBL" id="JBHSLD010000004">
    <property type="protein sequence ID" value="MFC5379682.1"/>
    <property type="molecule type" value="Genomic_DNA"/>
</dbReference>
<evidence type="ECO:0000256" key="1">
    <source>
        <dbReference type="ARBA" id="ARBA00022722"/>
    </source>
</evidence>
<dbReference type="Gene3D" id="3.40.50.1010">
    <property type="entry name" value="5'-nuclease"/>
    <property type="match status" value="1"/>
</dbReference>
<dbReference type="InterPro" id="IPR008918">
    <property type="entry name" value="HhH2"/>
</dbReference>
<evidence type="ECO:0000313" key="9">
    <source>
        <dbReference type="Proteomes" id="UP001596122"/>
    </source>
</evidence>
<reference evidence="9" key="1">
    <citation type="journal article" date="2019" name="Int. J. Syst. Evol. Microbiol.">
        <title>The Global Catalogue of Microorganisms (GCM) 10K type strain sequencing project: providing services to taxonomists for standard genome sequencing and annotation.</title>
        <authorList>
            <consortium name="The Broad Institute Genomics Platform"/>
            <consortium name="The Broad Institute Genome Sequencing Center for Infectious Disease"/>
            <person name="Wu L."/>
            <person name="Ma J."/>
        </authorList>
    </citation>
    <scope>NUCLEOTIDE SEQUENCE [LARGE SCALE GENOMIC DNA]</scope>
    <source>
        <strain evidence="9">CCUG 43114</strain>
    </source>
</reference>
<comment type="function">
    <text evidence="5">5'-3' exonuclease acting preferentially on double-stranded DNA.</text>
</comment>
<dbReference type="SMART" id="SM00475">
    <property type="entry name" value="53EXOc"/>
    <property type="match status" value="1"/>
</dbReference>
<dbReference type="SUPFAM" id="SSF88723">
    <property type="entry name" value="PIN domain-like"/>
    <property type="match status" value="1"/>
</dbReference>
<name>A0ABW0GJ23_9MICO</name>
<dbReference type="Pfam" id="PF01367">
    <property type="entry name" value="5_3_exonuc"/>
    <property type="match status" value="1"/>
</dbReference>
<dbReference type="InterPro" id="IPR029060">
    <property type="entry name" value="PIN-like_dom_sf"/>
</dbReference>
<dbReference type="InterPro" id="IPR038969">
    <property type="entry name" value="FEN"/>
</dbReference>
<dbReference type="Pfam" id="PF02739">
    <property type="entry name" value="5_3_exonuc_N"/>
    <property type="match status" value="1"/>
</dbReference>
<organism evidence="8 9">
    <name type="scientific">Aquipuribacter nitratireducens</name>
    <dbReference type="NCBI Taxonomy" id="650104"/>
    <lineage>
        <taxon>Bacteria</taxon>
        <taxon>Bacillati</taxon>
        <taxon>Actinomycetota</taxon>
        <taxon>Actinomycetes</taxon>
        <taxon>Micrococcales</taxon>
        <taxon>Intrasporangiaceae</taxon>
        <taxon>Aquipuribacter</taxon>
    </lineage>
</organism>
<comment type="caution">
    <text evidence="8">The sequence shown here is derived from an EMBL/GenBank/DDBJ whole genome shotgun (WGS) entry which is preliminary data.</text>
</comment>
<dbReference type="PANTHER" id="PTHR42646:SF2">
    <property type="entry name" value="5'-3' EXONUCLEASE FAMILY PROTEIN"/>
    <property type="match status" value="1"/>
</dbReference>
<evidence type="ECO:0000256" key="5">
    <source>
        <dbReference type="ARBA" id="ARBA00049957"/>
    </source>
</evidence>
<keyword evidence="2" id="KW-0378">Hydrolase</keyword>
<evidence type="ECO:0000313" key="8">
    <source>
        <dbReference type="EMBL" id="MFC5379682.1"/>
    </source>
</evidence>
<dbReference type="InterPro" id="IPR020045">
    <property type="entry name" value="DNA_polI_H3TH"/>
</dbReference>
<proteinExistence type="predicted"/>
<dbReference type="Proteomes" id="UP001596122">
    <property type="component" value="Unassembled WGS sequence"/>
</dbReference>
<evidence type="ECO:0000256" key="2">
    <source>
        <dbReference type="ARBA" id="ARBA00022801"/>
    </source>
</evidence>
<sequence>MSALLAVDAATLYFRAFHAIPTSVAAPDGSPVNAVRGYLDMTAHLLQRYRPDAYAACWDADWRPAFRTDLLPAYKAHRVLEARPEGDPDVEEAPDELAPQVPLLAATLALLGLPVVAAPGHEADDACATLARRWPDEQRGPVHVVSGDRDLLQLVDDARGVDVVYVGGGVRDAPVYDEARLAEKYDVSGGRGYLEMSLLRGDPSDGLPGVAGIGERTAAELLRRHGGLAGLLEAVRDPDSSLSRARRARLAEAADYLHRALRVVRCVDDAPLEPDDLAGLVLGPEPDPAATDAHAERWGLTGAVGRLRGARTGLSR</sequence>
<keyword evidence="1" id="KW-0540">Nuclease</keyword>
<dbReference type="GO" id="GO:0004527">
    <property type="term" value="F:exonuclease activity"/>
    <property type="evidence" value="ECO:0007669"/>
    <property type="project" value="UniProtKB-KW"/>
</dbReference>
<evidence type="ECO:0000256" key="6">
    <source>
        <dbReference type="ARBA" id="ARBA00050026"/>
    </source>
</evidence>
<feature type="domain" description="5'-3' exonuclease" evidence="7">
    <location>
        <begin position="2"/>
        <end position="281"/>
    </location>
</feature>
<keyword evidence="9" id="KW-1185">Reference proteome</keyword>
<keyword evidence="4" id="KW-0238">DNA-binding</keyword>
<dbReference type="CDD" id="cd09859">
    <property type="entry name" value="PIN_53EXO"/>
    <property type="match status" value="1"/>
</dbReference>
<evidence type="ECO:0000256" key="3">
    <source>
        <dbReference type="ARBA" id="ARBA00022839"/>
    </source>
</evidence>
<accession>A0ABW0GJ23</accession>
<dbReference type="SMART" id="SM00279">
    <property type="entry name" value="HhH2"/>
    <property type="match status" value="1"/>
</dbReference>
<dbReference type="InterPro" id="IPR020046">
    <property type="entry name" value="5-3_exonucl_a-hlix_arch_N"/>
</dbReference>
<keyword evidence="3 8" id="KW-0269">Exonuclease</keyword>
<protein>
    <recommendedName>
        <fullName evidence="6">5'-3' exonuclease</fullName>
    </recommendedName>
</protein>
<dbReference type="PANTHER" id="PTHR42646">
    <property type="entry name" value="FLAP ENDONUCLEASE XNI"/>
    <property type="match status" value="1"/>
</dbReference>
<dbReference type="SUPFAM" id="SSF47807">
    <property type="entry name" value="5' to 3' exonuclease, C-terminal subdomain"/>
    <property type="match status" value="1"/>
</dbReference>